<evidence type="ECO:0000313" key="1">
    <source>
        <dbReference type="EMBL" id="CUO17397.1"/>
    </source>
</evidence>
<sequence>METKELKDKKETVEIQAPQKIKYQCLHTEEAKECTCIRSKGLVLKK</sequence>
<dbReference type="EMBL" id="CYZX01000006">
    <property type="protein sequence ID" value="CUO17397.1"/>
    <property type="molecule type" value="Genomic_DNA"/>
</dbReference>
<proteinExistence type="predicted"/>
<name>A0A174CWJ7_9CLOT</name>
<dbReference type="Proteomes" id="UP000095594">
    <property type="component" value="Unassembled WGS sequence"/>
</dbReference>
<evidence type="ECO:0000313" key="2">
    <source>
        <dbReference type="Proteomes" id="UP000095594"/>
    </source>
</evidence>
<gene>
    <name evidence="1" type="ORF">ERS852471_01070</name>
</gene>
<organism evidence="1 2">
    <name type="scientific">Clostridium disporicum</name>
    <dbReference type="NCBI Taxonomy" id="84024"/>
    <lineage>
        <taxon>Bacteria</taxon>
        <taxon>Bacillati</taxon>
        <taxon>Bacillota</taxon>
        <taxon>Clostridia</taxon>
        <taxon>Eubacteriales</taxon>
        <taxon>Clostridiaceae</taxon>
        <taxon>Clostridium</taxon>
    </lineage>
</organism>
<dbReference type="AlphaFoldDB" id="A0A174CWJ7"/>
<protein>
    <submittedName>
        <fullName evidence="1">Uncharacterized protein</fullName>
    </submittedName>
</protein>
<dbReference type="RefSeq" id="WP_172675745.1">
    <property type="nucleotide sequence ID" value="NZ_CABIXQ010000006.1"/>
</dbReference>
<accession>A0A174CWJ7</accession>
<reference evidence="1 2" key="1">
    <citation type="submission" date="2015-09" db="EMBL/GenBank/DDBJ databases">
        <authorList>
            <consortium name="Pathogen Informatics"/>
        </authorList>
    </citation>
    <scope>NUCLEOTIDE SEQUENCE [LARGE SCALE GENOMIC DNA]</scope>
    <source>
        <strain evidence="1 2">2789STDY5834856</strain>
    </source>
</reference>